<feature type="transmembrane region" description="Helical" evidence="1">
    <location>
        <begin position="228"/>
        <end position="247"/>
    </location>
</feature>
<dbReference type="AlphaFoldDB" id="A0A0C3FTI5"/>
<dbReference type="HOGENOM" id="CLU_046025_0_0_1"/>
<feature type="transmembrane region" description="Helical" evidence="1">
    <location>
        <begin position="82"/>
        <end position="105"/>
    </location>
</feature>
<organism evidence="3 4">
    <name type="scientific">Piloderma croceum (strain F 1598)</name>
    <dbReference type="NCBI Taxonomy" id="765440"/>
    <lineage>
        <taxon>Eukaryota</taxon>
        <taxon>Fungi</taxon>
        <taxon>Dikarya</taxon>
        <taxon>Basidiomycota</taxon>
        <taxon>Agaricomycotina</taxon>
        <taxon>Agaricomycetes</taxon>
        <taxon>Agaricomycetidae</taxon>
        <taxon>Atheliales</taxon>
        <taxon>Atheliaceae</taxon>
        <taxon>Piloderma</taxon>
    </lineage>
</organism>
<dbReference type="Proteomes" id="UP000054166">
    <property type="component" value="Unassembled WGS sequence"/>
</dbReference>
<keyword evidence="4" id="KW-1185">Reference proteome</keyword>
<proteinExistence type="predicted"/>
<reference evidence="3 4" key="1">
    <citation type="submission" date="2014-04" db="EMBL/GenBank/DDBJ databases">
        <authorList>
            <consortium name="DOE Joint Genome Institute"/>
            <person name="Kuo A."/>
            <person name="Tarkka M."/>
            <person name="Buscot F."/>
            <person name="Kohler A."/>
            <person name="Nagy L.G."/>
            <person name="Floudas D."/>
            <person name="Copeland A."/>
            <person name="Barry K.W."/>
            <person name="Cichocki N."/>
            <person name="Veneault-Fourrey C."/>
            <person name="LaButti K."/>
            <person name="Lindquist E.A."/>
            <person name="Lipzen A."/>
            <person name="Lundell T."/>
            <person name="Morin E."/>
            <person name="Murat C."/>
            <person name="Sun H."/>
            <person name="Tunlid A."/>
            <person name="Henrissat B."/>
            <person name="Grigoriev I.V."/>
            <person name="Hibbett D.S."/>
            <person name="Martin F."/>
            <person name="Nordberg H.P."/>
            <person name="Cantor M.N."/>
            <person name="Hua S.X."/>
        </authorList>
    </citation>
    <scope>NUCLEOTIDE SEQUENCE [LARGE SCALE GENOMIC DNA]</scope>
    <source>
        <strain evidence="3 4">F 1598</strain>
    </source>
</reference>
<reference evidence="4" key="2">
    <citation type="submission" date="2015-01" db="EMBL/GenBank/DDBJ databases">
        <title>Evolutionary Origins and Diversification of the Mycorrhizal Mutualists.</title>
        <authorList>
            <consortium name="DOE Joint Genome Institute"/>
            <consortium name="Mycorrhizal Genomics Consortium"/>
            <person name="Kohler A."/>
            <person name="Kuo A."/>
            <person name="Nagy L.G."/>
            <person name="Floudas D."/>
            <person name="Copeland A."/>
            <person name="Barry K.W."/>
            <person name="Cichocki N."/>
            <person name="Veneault-Fourrey C."/>
            <person name="LaButti K."/>
            <person name="Lindquist E.A."/>
            <person name="Lipzen A."/>
            <person name="Lundell T."/>
            <person name="Morin E."/>
            <person name="Murat C."/>
            <person name="Riley R."/>
            <person name="Ohm R."/>
            <person name="Sun H."/>
            <person name="Tunlid A."/>
            <person name="Henrissat B."/>
            <person name="Grigoriev I.V."/>
            <person name="Hibbett D.S."/>
            <person name="Martin F."/>
        </authorList>
    </citation>
    <scope>NUCLEOTIDE SEQUENCE [LARGE SCALE GENOMIC DNA]</scope>
    <source>
        <strain evidence="4">F 1598</strain>
    </source>
</reference>
<keyword evidence="1" id="KW-0472">Membrane</keyword>
<feature type="transmembrane region" description="Helical" evidence="1">
    <location>
        <begin position="200"/>
        <end position="222"/>
    </location>
</feature>
<feature type="transmembrane region" description="Helical" evidence="1">
    <location>
        <begin position="117"/>
        <end position="142"/>
    </location>
</feature>
<evidence type="ECO:0000313" key="3">
    <source>
        <dbReference type="EMBL" id="KIM82146.1"/>
    </source>
</evidence>
<evidence type="ECO:0000313" key="4">
    <source>
        <dbReference type="Proteomes" id="UP000054166"/>
    </source>
</evidence>
<dbReference type="InParanoid" id="A0A0C3FTI5"/>
<dbReference type="OrthoDB" id="3206554at2759"/>
<feature type="transmembrane region" description="Helical" evidence="1">
    <location>
        <begin position="12"/>
        <end position="34"/>
    </location>
</feature>
<protein>
    <recommendedName>
        <fullName evidence="2">DUF6534 domain-containing protein</fullName>
    </recommendedName>
</protein>
<name>A0A0C3FTI5_PILCF</name>
<evidence type="ECO:0000256" key="1">
    <source>
        <dbReference type="SAM" id="Phobius"/>
    </source>
</evidence>
<dbReference type="InterPro" id="IPR045339">
    <property type="entry name" value="DUF6534"/>
</dbReference>
<dbReference type="PANTHER" id="PTHR40465">
    <property type="entry name" value="CHROMOSOME 1, WHOLE GENOME SHOTGUN SEQUENCE"/>
    <property type="match status" value="1"/>
</dbReference>
<feature type="domain" description="DUF6534" evidence="2">
    <location>
        <begin position="165"/>
        <end position="251"/>
    </location>
</feature>
<evidence type="ECO:0000259" key="2">
    <source>
        <dbReference type="Pfam" id="PF20152"/>
    </source>
</evidence>
<keyword evidence="1" id="KW-1133">Transmembrane helix</keyword>
<dbReference type="Pfam" id="PF20152">
    <property type="entry name" value="DUF6534"/>
    <property type="match status" value="1"/>
</dbReference>
<sequence>MGATVENTYGALLLGAFLACWLSGIVTVQSFLYIKLYPSDATRTKLMVAVVWLLDTLHTCFVMSSIWNYLIPHFGDVPRVDFIPWTVAMSIAVTAILTIIVHCFLARRIYRLTKNDWRITSPILILAILRLGSACVTTAEMIRLKSFTEFARQFRWVFTLGLALSSAVDVLITVCLCYYLRSNRTGSLSMNDIIDSLVVYTFETGSLTCAGTVLSMVCWLTMPYIRLFLALHFMIAKLYANSLLATLNTRKTLRDSRFKASASGDHALPVIFPEYSVGGSRRVRGGHSRGSETSEHDAKLEISVQRTVDTRLDDLDRSMPPIVRSEMKA</sequence>
<feature type="transmembrane region" description="Helical" evidence="1">
    <location>
        <begin position="154"/>
        <end position="180"/>
    </location>
</feature>
<dbReference type="PANTHER" id="PTHR40465:SF1">
    <property type="entry name" value="DUF6534 DOMAIN-CONTAINING PROTEIN"/>
    <property type="match status" value="1"/>
</dbReference>
<accession>A0A0C3FTI5</accession>
<feature type="transmembrane region" description="Helical" evidence="1">
    <location>
        <begin position="46"/>
        <end position="70"/>
    </location>
</feature>
<keyword evidence="1" id="KW-0812">Transmembrane</keyword>
<dbReference type="EMBL" id="KN832995">
    <property type="protein sequence ID" value="KIM82146.1"/>
    <property type="molecule type" value="Genomic_DNA"/>
</dbReference>
<gene>
    <name evidence="3" type="ORF">PILCRDRAFT_820524</name>
</gene>
<dbReference type="STRING" id="765440.A0A0C3FTI5"/>